<evidence type="ECO:0000259" key="1">
    <source>
        <dbReference type="PROSITE" id="PS50042"/>
    </source>
</evidence>
<dbReference type="InterPro" id="IPR018490">
    <property type="entry name" value="cNMP-bd_dom_sf"/>
</dbReference>
<reference evidence="2 3" key="1">
    <citation type="submission" date="2024-09" db="EMBL/GenBank/DDBJ databases">
        <authorList>
            <person name="Sun Q."/>
            <person name="Mori K."/>
        </authorList>
    </citation>
    <scope>NUCLEOTIDE SEQUENCE [LARGE SCALE GENOMIC DNA]</scope>
    <source>
        <strain evidence="2 3">CCM 7765</strain>
    </source>
</reference>
<keyword evidence="3" id="KW-1185">Reference proteome</keyword>
<proteinExistence type="predicted"/>
<sequence length="189" mass="21814">MKELLAYLDQFGRLTHKGEQLLKELVKEVSIHKGAYFVEAGKICSSLGFVQEGIFRSCYYNKFGDDFTRYFVYEGRLIGDINGFIDRIASTEYIEAITDARIYLLNREDFELLDHELPNWSTIFVKLNAAVLENKMKTASNMLVQDGQTRYLNFLNHYPGLSNRIPQSMLASYLGITPSSLSRIRRNIF</sequence>
<name>A0ABV6HNT6_9SPHI</name>
<dbReference type="SUPFAM" id="SSF51206">
    <property type="entry name" value="cAMP-binding domain-like"/>
    <property type="match status" value="1"/>
</dbReference>
<protein>
    <submittedName>
        <fullName evidence="2">Crp/Fnr family transcriptional regulator</fullName>
    </submittedName>
</protein>
<dbReference type="Pfam" id="PF00027">
    <property type="entry name" value="cNMP_binding"/>
    <property type="match status" value="1"/>
</dbReference>
<dbReference type="Proteomes" id="UP001589774">
    <property type="component" value="Unassembled WGS sequence"/>
</dbReference>
<evidence type="ECO:0000313" key="2">
    <source>
        <dbReference type="EMBL" id="MFC0320554.1"/>
    </source>
</evidence>
<dbReference type="EMBL" id="JBHLWO010000002">
    <property type="protein sequence ID" value="MFC0320554.1"/>
    <property type="molecule type" value="Genomic_DNA"/>
</dbReference>
<dbReference type="Gene3D" id="2.60.120.10">
    <property type="entry name" value="Jelly Rolls"/>
    <property type="match status" value="1"/>
</dbReference>
<dbReference type="PROSITE" id="PS50042">
    <property type="entry name" value="CNMP_BINDING_3"/>
    <property type="match status" value="1"/>
</dbReference>
<comment type="caution">
    <text evidence="2">The sequence shown here is derived from an EMBL/GenBank/DDBJ whole genome shotgun (WGS) entry which is preliminary data.</text>
</comment>
<organism evidence="2 3">
    <name type="scientific">Olivibacter oleidegradans</name>
    <dbReference type="NCBI Taxonomy" id="760123"/>
    <lineage>
        <taxon>Bacteria</taxon>
        <taxon>Pseudomonadati</taxon>
        <taxon>Bacteroidota</taxon>
        <taxon>Sphingobacteriia</taxon>
        <taxon>Sphingobacteriales</taxon>
        <taxon>Sphingobacteriaceae</taxon>
        <taxon>Olivibacter</taxon>
    </lineage>
</organism>
<feature type="domain" description="Cyclic nucleotide-binding" evidence="1">
    <location>
        <begin position="10"/>
        <end position="113"/>
    </location>
</feature>
<dbReference type="RefSeq" id="WP_130856763.1">
    <property type="nucleotide sequence ID" value="NZ_JBHLWO010000002.1"/>
</dbReference>
<accession>A0ABV6HNT6</accession>
<dbReference type="CDD" id="cd00038">
    <property type="entry name" value="CAP_ED"/>
    <property type="match status" value="1"/>
</dbReference>
<dbReference type="InterPro" id="IPR000595">
    <property type="entry name" value="cNMP-bd_dom"/>
</dbReference>
<gene>
    <name evidence="2" type="ORF">ACFFI0_19670</name>
</gene>
<dbReference type="InterPro" id="IPR014710">
    <property type="entry name" value="RmlC-like_jellyroll"/>
</dbReference>
<evidence type="ECO:0000313" key="3">
    <source>
        <dbReference type="Proteomes" id="UP001589774"/>
    </source>
</evidence>